<dbReference type="EMBL" id="UOFG01000120">
    <property type="protein sequence ID" value="VAW60367.1"/>
    <property type="molecule type" value="Genomic_DNA"/>
</dbReference>
<dbReference type="Pfam" id="PF00497">
    <property type="entry name" value="SBP_bac_3"/>
    <property type="match status" value="2"/>
</dbReference>
<accession>A0A3B0XBK2</accession>
<protein>
    <submittedName>
        <fullName evidence="5">Membrane-bound lytic murein transglycosylase F</fullName>
    </submittedName>
</protein>
<dbReference type="PROSITE" id="PS51257">
    <property type="entry name" value="PROKAR_LIPOPROTEIN"/>
    <property type="match status" value="1"/>
</dbReference>
<dbReference type="CDD" id="cd13403">
    <property type="entry name" value="MLTF-like"/>
    <property type="match status" value="1"/>
</dbReference>
<reference evidence="5" key="1">
    <citation type="submission" date="2018-06" db="EMBL/GenBank/DDBJ databases">
        <authorList>
            <person name="Zhirakovskaya E."/>
        </authorList>
    </citation>
    <scope>NUCLEOTIDE SEQUENCE</scope>
</reference>
<feature type="domain" description="Solute-binding protein family 3/N-terminal" evidence="4">
    <location>
        <begin position="288"/>
        <end position="513"/>
    </location>
</feature>
<dbReference type="GO" id="GO:0009279">
    <property type="term" value="C:cell outer membrane"/>
    <property type="evidence" value="ECO:0007669"/>
    <property type="project" value="UniProtKB-SubCell"/>
</dbReference>
<sequence>MPKLTETFLHFLIIVGLAGLLACSNESDQPAEQASKQTTLPVEKNYPENGDLNAIKKHGKLRILTLPLNERWLPRQGSSFSKEKELAIKLAEQLQLEPVFVPIERFENLIPALNEGRGDIIAANFTITEARKERVSFTVPIAHTQEHLITRPEDTVNSLASLQGRKIAYKAGSSHKDTIEKLKLRQPGIQSQVLPGNLNADQILDQLARKQIDLGIMDSNISHVLSGYRDDFKISIPLGDEQPLAWAIRKNSPLLLKAINRFLTYQQLTTRISTQFMGDFDSIKKRKTLRVITRNNAATYFLWRGELLGFEYDMISAFAKEHKLRLEMITAPDHQAQIPMLLEGRGDIIASFMTISEDREKQGVVFSRPHHIASETIVTRADDRSLKDVNDLAGRSLYVRKSSTYWQTLEKIKESGINFKMIAAPETMETEQIIGLVASGEYDLTLADNHLLDIELTWRDDVQAAFPVGEPQGNAWAMRAGNTQLTKAVNAFLKKQYKSLFYNMTFKKYFKNSHRIKKYREQRIDLNPNGTLSPYDELVKKYAQQYEFDWRLLVSQMYQESRFNPQAKSWVGAQGLMQVMPRTAKEMGISNLKDPEQGIKAGARYLDWVRDRFEEELSVKDRIWFALASYNAGQGHVKDARRLAGQLGLNPRHWFDNVEKAMLLLSKREYSSKARHGYVRGSEPVKYVREIRTRYQAYIHLAKNSTNAVANR</sequence>
<evidence type="ECO:0000256" key="1">
    <source>
        <dbReference type="ARBA" id="ARBA00004339"/>
    </source>
</evidence>
<comment type="subcellular location">
    <subcellularLocation>
        <location evidence="1">Cell outer membrane</location>
        <topology evidence="1">Peripheral membrane protein</topology>
    </subcellularLocation>
</comment>
<dbReference type="Pfam" id="PF01464">
    <property type="entry name" value="SLT"/>
    <property type="match status" value="1"/>
</dbReference>
<dbReference type="GO" id="GO:0009253">
    <property type="term" value="P:peptidoglycan catabolic process"/>
    <property type="evidence" value="ECO:0007669"/>
    <property type="project" value="TreeGrafter"/>
</dbReference>
<dbReference type="Gene3D" id="1.10.530.10">
    <property type="match status" value="1"/>
</dbReference>
<evidence type="ECO:0000256" key="3">
    <source>
        <dbReference type="ARBA" id="ARBA00023237"/>
    </source>
</evidence>
<proteinExistence type="predicted"/>
<dbReference type="SMART" id="SM00062">
    <property type="entry name" value="PBPb"/>
    <property type="match status" value="2"/>
</dbReference>
<dbReference type="AlphaFoldDB" id="A0A3B0XBK2"/>
<gene>
    <name evidence="5" type="ORF">MNBD_GAMMA11-2594</name>
</gene>
<feature type="domain" description="Solute-binding protein family 3/N-terminal" evidence="4">
    <location>
        <begin position="60"/>
        <end position="281"/>
    </location>
</feature>
<dbReference type="SUPFAM" id="SSF53955">
    <property type="entry name" value="Lysozyme-like"/>
    <property type="match status" value="1"/>
</dbReference>
<dbReference type="InterPro" id="IPR023346">
    <property type="entry name" value="Lysozyme-like_dom_sf"/>
</dbReference>
<organism evidence="5">
    <name type="scientific">hydrothermal vent metagenome</name>
    <dbReference type="NCBI Taxonomy" id="652676"/>
    <lineage>
        <taxon>unclassified sequences</taxon>
        <taxon>metagenomes</taxon>
        <taxon>ecological metagenomes</taxon>
    </lineage>
</organism>
<name>A0A3B0XBK2_9ZZZZ</name>
<dbReference type="GO" id="GO:0008933">
    <property type="term" value="F:peptidoglycan lytic transglycosylase activity"/>
    <property type="evidence" value="ECO:0007669"/>
    <property type="project" value="TreeGrafter"/>
</dbReference>
<dbReference type="InterPro" id="IPR008258">
    <property type="entry name" value="Transglycosylase_SLT_dom_1"/>
</dbReference>
<dbReference type="Gene3D" id="3.40.190.10">
    <property type="entry name" value="Periplasmic binding protein-like II"/>
    <property type="match status" value="4"/>
</dbReference>
<evidence type="ECO:0000256" key="2">
    <source>
        <dbReference type="ARBA" id="ARBA00022729"/>
    </source>
</evidence>
<keyword evidence="3" id="KW-0998">Cell outer membrane</keyword>
<evidence type="ECO:0000259" key="4">
    <source>
        <dbReference type="SMART" id="SM00062"/>
    </source>
</evidence>
<keyword evidence="2" id="KW-0732">Signal</keyword>
<dbReference type="CDD" id="cd01009">
    <property type="entry name" value="PBP2_YfhD_N"/>
    <property type="match status" value="2"/>
</dbReference>
<dbReference type="PANTHER" id="PTHR35936">
    <property type="entry name" value="MEMBRANE-BOUND LYTIC MUREIN TRANSGLYCOSYLASE F"/>
    <property type="match status" value="1"/>
</dbReference>
<keyword evidence="3" id="KW-0472">Membrane</keyword>
<evidence type="ECO:0000313" key="5">
    <source>
        <dbReference type="EMBL" id="VAW60367.1"/>
    </source>
</evidence>
<dbReference type="InterPro" id="IPR001638">
    <property type="entry name" value="Solute-binding_3/MltF_N"/>
</dbReference>
<dbReference type="SUPFAM" id="SSF53850">
    <property type="entry name" value="Periplasmic binding protein-like II"/>
    <property type="match status" value="2"/>
</dbReference>